<evidence type="ECO:0000313" key="4">
    <source>
        <dbReference type="Proteomes" id="UP000005408"/>
    </source>
</evidence>
<proteinExistence type="predicted"/>
<keyword evidence="1" id="KW-0233">DNA recombination</keyword>
<dbReference type="PANTHER" id="PTHR21446">
    <property type="entry name" value="DUF3504 DOMAIN-CONTAINING PROTEIN"/>
    <property type="match status" value="1"/>
</dbReference>
<dbReference type="InterPro" id="IPR013762">
    <property type="entry name" value="Integrase-like_cat_sf"/>
</dbReference>
<sequence>MYATNSELCPVQSFEKYLSKRHAGTDRLFLHSKNIFSDDEAVWYRNEPLGVNTMKKFMKNVSKSAGLSREYTNHCIRSTTITLLNHCGFESRHIATVSGHRNESSLSSYCYDTSDNQKKAMSNALSVCTGQAGPVDAPVNAVSESMGSHNFNDTMTDDELVNCTLTLEATHGVGVAQSYSGGRQPKFQFSGCNVTINNHYH</sequence>
<dbReference type="GO" id="GO:0006310">
    <property type="term" value="P:DNA recombination"/>
    <property type="evidence" value="ECO:0007669"/>
    <property type="project" value="UniProtKB-KW"/>
</dbReference>
<reference evidence="3" key="1">
    <citation type="submission" date="2022-08" db="UniProtKB">
        <authorList>
            <consortium name="EnsemblMetazoa"/>
        </authorList>
    </citation>
    <scope>IDENTIFICATION</scope>
    <source>
        <strain evidence="3">05x7-T-G4-1.051#20</strain>
    </source>
</reference>
<evidence type="ECO:0000313" key="3">
    <source>
        <dbReference type="EnsemblMetazoa" id="G56.1:cds"/>
    </source>
</evidence>
<dbReference type="InterPro" id="IPR052787">
    <property type="entry name" value="MAVS"/>
</dbReference>
<name>A0A8W8NFH3_MAGGI</name>
<protein>
    <recommendedName>
        <fullName evidence="2">Tyr recombinase domain-containing protein</fullName>
    </recommendedName>
</protein>
<dbReference type="Proteomes" id="UP000005408">
    <property type="component" value="Unassembled WGS sequence"/>
</dbReference>
<dbReference type="AlphaFoldDB" id="A0A8W8NFH3"/>
<organism evidence="3 4">
    <name type="scientific">Magallana gigas</name>
    <name type="common">Pacific oyster</name>
    <name type="synonym">Crassostrea gigas</name>
    <dbReference type="NCBI Taxonomy" id="29159"/>
    <lineage>
        <taxon>Eukaryota</taxon>
        <taxon>Metazoa</taxon>
        <taxon>Spiralia</taxon>
        <taxon>Lophotrochozoa</taxon>
        <taxon>Mollusca</taxon>
        <taxon>Bivalvia</taxon>
        <taxon>Autobranchia</taxon>
        <taxon>Pteriomorphia</taxon>
        <taxon>Ostreida</taxon>
        <taxon>Ostreoidea</taxon>
        <taxon>Ostreidae</taxon>
        <taxon>Magallana</taxon>
    </lineage>
</organism>
<dbReference type="InterPro" id="IPR002104">
    <property type="entry name" value="Integrase_catalytic"/>
</dbReference>
<evidence type="ECO:0000256" key="1">
    <source>
        <dbReference type="ARBA" id="ARBA00023172"/>
    </source>
</evidence>
<dbReference type="InterPro" id="IPR011010">
    <property type="entry name" value="DNA_brk_join_enz"/>
</dbReference>
<dbReference type="GO" id="GO:0015074">
    <property type="term" value="P:DNA integration"/>
    <property type="evidence" value="ECO:0007669"/>
    <property type="project" value="InterPro"/>
</dbReference>
<feature type="domain" description="Tyr recombinase" evidence="2">
    <location>
        <begin position="11"/>
        <end position="110"/>
    </location>
</feature>
<dbReference type="PANTHER" id="PTHR21446:SF12">
    <property type="entry name" value="POTASSIUM CHANNEL TETRAMERIZATION DOMAIN CONTAINING 1"/>
    <property type="match status" value="1"/>
</dbReference>
<dbReference type="Gene3D" id="1.10.443.10">
    <property type="entry name" value="Intergrase catalytic core"/>
    <property type="match status" value="1"/>
</dbReference>
<dbReference type="Pfam" id="PF00589">
    <property type="entry name" value="Phage_integrase"/>
    <property type="match status" value="1"/>
</dbReference>
<evidence type="ECO:0000259" key="2">
    <source>
        <dbReference type="Pfam" id="PF00589"/>
    </source>
</evidence>
<dbReference type="GO" id="GO:0003677">
    <property type="term" value="F:DNA binding"/>
    <property type="evidence" value="ECO:0007669"/>
    <property type="project" value="InterPro"/>
</dbReference>
<keyword evidence="4" id="KW-1185">Reference proteome</keyword>
<dbReference type="SUPFAM" id="SSF56349">
    <property type="entry name" value="DNA breaking-rejoining enzymes"/>
    <property type="match status" value="1"/>
</dbReference>
<accession>A0A8W8NFH3</accession>
<dbReference type="EnsemblMetazoa" id="G56.1">
    <property type="protein sequence ID" value="G56.1:cds"/>
    <property type="gene ID" value="G56"/>
</dbReference>